<name>A0A4R3M9Z1_9BURK</name>
<dbReference type="RefSeq" id="WP_132579860.1">
    <property type="nucleotide sequence ID" value="NZ_SMAJ01000002.1"/>
</dbReference>
<dbReference type="InterPro" id="IPR000515">
    <property type="entry name" value="MetI-like"/>
</dbReference>
<evidence type="ECO:0000256" key="2">
    <source>
        <dbReference type="ARBA" id="ARBA00007069"/>
    </source>
</evidence>
<keyword evidence="3 8" id="KW-0813">Transport</keyword>
<dbReference type="PROSITE" id="PS50928">
    <property type="entry name" value="ABC_TM1"/>
    <property type="match status" value="1"/>
</dbReference>
<keyword evidence="11" id="KW-1185">Reference proteome</keyword>
<comment type="similarity">
    <text evidence="2">Belongs to the binding-protein-dependent transport system permease family. CysTW subfamily.</text>
</comment>
<feature type="transmembrane region" description="Helical" evidence="8">
    <location>
        <begin position="202"/>
        <end position="223"/>
    </location>
</feature>
<feature type="transmembrane region" description="Helical" evidence="8">
    <location>
        <begin position="99"/>
        <end position="123"/>
    </location>
</feature>
<dbReference type="Gene3D" id="1.10.3720.10">
    <property type="entry name" value="MetI-like"/>
    <property type="match status" value="1"/>
</dbReference>
<evidence type="ECO:0000256" key="1">
    <source>
        <dbReference type="ARBA" id="ARBA00004651"/>
    </source>
</evidence>
<comment type="caution">
    <text evidence="10">The sequence shown here is derived from an EMBL/GenBank/DDBJ whole genome shotgun (WGS) entry which is preliminary data.</text>
</comment>
<evidence type="ECO:0000256" key="5">
    <source>
        <dbReference type="ARBA" id="ARBA00022692"/>
    </source>
</evidence>
<feature type="domain" description="ABC transmembrane type-1" evidence="9">
    <location>
        <begin position="65"/>
        <end position="271"/>
    </location>
</feature>
<keyword evidence="6 8" id="KW-1133">Transmembrane helix</keyword>
<keyword evidence="4" id="KW-1003">Cell membrane</keyword>
<evidence type="ECO:0000313" key="11">
    <source>
        <dbReference type="Proteomes" id="UP000295525"/>
    </source>
</evidence>
<evidence type="ECO:0000256" key="4">
    <source>
        <dbReference type="ARBA" id="ARBA00022475"/>
    </source>
</evidence>
<accession>A0A4R3M9Z1</accession>
<organism evidence="10 11">
    <name type="scientific">Paralcaligenes ureilyticus</name>
    <dbReference type="NCBI Taxonomy" id="627131"/>
    <lineage>
        <taxon>Bacteria</taxon>
        <taxon>Pseudomonadati</taxon>
        <taxon>Pseudomonadota</taxon>
        <taxon>Betaproteobacteria</taxon>
        <taxon>Burkholderiales</taxon>
        <taxon>Alcaligenaceae</taxon>
        <taxon>Paralcaligenes</taxon>
    </lineage>
</organism>
<evidence type="ECO:0000256" key="3">
    <source>
        <dbReference type="ARBA" id="ARBA00022448"/>
    </source>
</evidence>
<dbReference type="OrthoDB" id="9156191at2"/>
<evidence type="ECO:0000256" key="8">
    <source>
        <dbReference type="RuleBase" id="RU363032"/>
    </source>
</evidence>
<evidence type="ECO:0000256" key="7">
    <source>
        <dbReference type="ARBA" id="ARBA00023136"/>
    </source>
</evidence>
<keyword evidence="7 8" id="KW-0472">Membrane</keyword>
<evidence type="ECO:0000256" key="6">
    <source>
        <dbReference type="ARBA" id="ARBA00022989"/>
    </source>
</evidence>
<feature type="transmembrane region" description="Helical" evidence="8">
    <location>
        <begin position="146"/>
        <end position="169"/>
    </location>
</feature>
<evidence type="ECO:0000259" key="9">
    <source>
        <dbReference type="PROSITE" id="PS50928"/>
    </source>
</evidence>
<protein>
    <submittedName>
        <fullName evidence="10">Putative spermidine/putrescine transport system permease protein</fullName>
    </submittedName>
</protein>
<feature type="transmembrane region" description="Helical" evidence="8">
    <location>
        <begin position="64"/>
        <end position="87"/>
    </location>
</feature>
<dbReference type="AlphaFoldDB" id="A0A4R3M9Z1"/>
<gene>
    <name evidence="10" type="ORF">EDC26_102226</name>
</gene>
<dbReference type="PANTHER" id="PTHR42929">
    <property type="entry name" value="INNER MEMBRANE ABC TRANSPORTER PERMEASE PROTEIN YDCU-RELATED-RELATED"/>
    <property type="match status" value="1"/>
</dbReference>
<evidence type="ECO:0000313" key="10">
    <source>
        <dbReference type="EMBL" id="TCT10270.1"/>
    </source>
</evidence>
<reference evidence="10 11" key="1">
    <citation type="submission" date="2019-03" db="EMBL/GenBank/DDBJ databases">
        <title>Genomic Encyclopedia of Type Strains, Phase IV (KMG-IV): sequencing the most valuable type-strain genomes for metagenomic binning, comparative biology and taxonomic classification.</title>
        <authorList>
            <person name="Goeker M."/>
        </authorList>
    </citation>
    <scope>NUCLEOTIDE SEQUENCE [LARGE SCALE GENOMIC DNA]</scope>
    <source>
        <strain evidence="10 11">DSM 24591</strain>
    </source>
</reference>
<dbReference type="Proteomes" id="UP000295525">
    <property type="component" value="Unassembled WGS sequence"/>
</dbReference>
<feature type="transmembrane region" description="Helical" evidence="8">
    <location>
        <begin position="254"/>
        <end position="275"/>
    </location>
</feature>
<comment type="subcellular location">
    <subcellularLocation>
        <location evidence="1 8">Cell membrane</location>
        <topology evidence="1 8">Multi-pass membrane protein</topology>
    </subcellularLocation>
</comment>
<dbReference type="GO" id="GO:0055085">
    <property type="term" value="P:transmembrane transport"/>
    <property type="evidence" value="ECO:0007669"/>
    <property type="project" value="InterPro"/>
</dbReference>
<proteinExistence type="inferred from homology"/>
<dbReference type="Pfam" id="PF00528">
    <property type="entry name" value="BPD_transp_1"/>
    <property type="match status" value="1"/>
</dbReference>
<dbReference type="CDD" id="cd06261">
    <property type="entry name" value="TM_PBP2"/>
    <property type="match status" value="1"/>
</dbReference>
<dbReference type="SUPFAM" id="SSF161098">
    <property type="entry name" value="MetI-like"/>
    <property type="match status" value="1"/>
</dbReference>
<dbReference type="GO" id="GO:0005886">
    <property type="term" value="C:plasma membrane"/>
    <property type="evidence" value="ECO:0007669"/>
    <property type="project" value="UniProtKB-SubCell"/>
</dbReference>
<dbReference type="PANTHER" id="PTHR42929:SF5">
    <property type="entry name" value="ABC TRANSPORTER PERMEASE PROTEIN"/>
    <property type="match status" value="1"/>
</dbReference>
<sequence length="289" mass="30921">MRKPLTASAMLAPSLLLILLVLIMPLGLLMRYSFNAFVPGKFMVEAFTSANYIQVFTDPYYRRILVTTILMAGGVTVSCLVIGFPIAQFLARSTSRFKSLMILAIVMPLFVGNAVRAAGWMVAVGEKGLINAGLQWLGITHAPLEILYTTPAVFIGIVSINLSFVILTLQSVLEGLNPSIEEASLSLGGTPFDTWRLVTLPLALPGIAAAAILCMILAMNAYATPVLLGGPSFRMMAPAVADQILAQNNWPVGAALSFVLIVTTVALTVIMYACLRGKQAESPEEAKNT</sequence>
<keyword evidence="5 8" id="KW-0812">Transmembrane</keyword>
<dbReference type="EMBL" id="SMAJ01000002">
    <property type="protein sequence ID" value="TCT10270.1"/>
    <property type="molecule type" value="Genomic_DNA"/>
</dbReference>
<dbReference type="InterPro" id="IPR035906">
    <property type="entry name" value="MetI-like_sf"/>
</dbReference>